<comment type="caution">
    <text evidence="5">The sequence shown here is derived from an EMBL/GenBank/DDBJ whole genome shotgun (WGS) entry which is preliminary data.</text>
</comment>
<gene>
    <name evidence="5" type="ORF">QTN47_04885</name>
</gene>
<dbReference type="SMART" id="SM00342">
    <property type="entry name" value="HTH_ARAC"/>
    <property type="match status" value="1"/>
</dbReference>
<dbReference type="PRINTS" id="PR00032">
    <property type="entry name" value="HTHARAC"/>
</dbReference>
<evidence type="ECO:0000313" key="5">
    <source>
        <dbReference type="EMBL" id="MEX6686817.1"/>
    </source>
</evidence>
<name>A0ABV3ZAC6_9BACT</name>
<dbReference type="EMBL" id="JAULBC010000001">
    <property type="protein sequence ID" value="MEX6686817.1"/>
    <property type="molecule type" value="Genomic_DNA"/>
</dbReference>
<dbReference type="PROSITE" id="PS00041">
    <property type="entry name" value="HTH_ARAC_FAMILY_1"/>
    <property type="match status" value="1"/>
</dbReference>
<dbReference type="InterPro" id="IPR009057">
    <property type="entry name" value="Homeodomain-like_sf"/>
</dbReference>
<accession>A0ABV3ZAC6</accession>
<dbReference type="InterPro" id="IPR053142">
    <property type="entry name" value="PchR_regulatory_protein"/>
</dbReference>
<evidence type="ECO:0000313" key="6">
    <source>
        <dbReference type="Proteomes" id="UP001560573"/>
    </source>
</evidence>
<dbReference type="PROSITE" id="PS01124">
    <property type="entry name" value="HTH_ARAC_FAMILY_2"/>
    <property type="match status" value="1"/>
</dbReference>
<dbReference type="SUPFAM" id="SSF46689">
    <property type="entry name" value="Homeodomain-like"/>
    <property type="match status" value="2"/>
</dbReference>
<evidence type="ECO:0000256" key="2">
    <source>
        <dbReference type="ARBA" id="ARBA00023125"/>
    </source>
</evidence>
<keyword evidence="2" id="KW-0238">DNA-binding</keyword>
<keyword evidence="1" id="KW-0805">Transcription regulation</keyword>
<feature type="domain" description="HTH araC/xylS-type" evidence="4">
    <location>
        <begin position="235"/>
        <end position="332"/>
    </location>
</feature>
<evidence type="ECO:0000259" key="4">
    <source>
        <dbReference type="PROSITE" id="PS01124"/>
    </source>
</evidence>
<evidence type="ECO:0000256" key="1">
    <source>
        <dbReference type="ARBA" id="ARBA00023015"/>
    </source>
</evidence>
<reference evidence="5 6" key="1">
    <citation type="submission" date="2023-07" db="EMBL/GenBank/DDBJ databases">
        <authorList>
            <person name="Lian W.-H."/>
        </authorList>
    </citation>
    <scope>NUCLEOTIDE SEQUENCE [LARGE SCALE GENOMIC DNA]</scope>
    <source>
        <strain evidence="5 6">SYSU DXS3180</strain>
    </source>
</reference>
<evidence type="ECO:0000256" key="3">
    <source>
        <dbReference type="ARBA" id="ARBA00023163"/>
    </source>
</evidence>
<dbReference type="PANTHER" id="PTHR47893:SF1">
    <property type="entry name" value="REGULATORY PROTEIN PCHR"/>
    <property type="match status" value="1"/>
</dbReference>
<dbReference type="InterPro" id="IPR018060">
    <property type="entry name" value="HTH_AraC"/>
</dbReference>
<keyword evidence="3" id="KW-0804">Transcription</keyword>
<keyword evidence="6" id="KW-1185">Reference proteome</keyword>
<organism evidence="5 6">
    <name type="scientific">Danxiaibacter flavus</name>
    <dbReference type="NCBI Taxonomy" id="3049108"/>
    <lineage>
        <taxon>Bacteria</taxon>
        <taxon>Pseudomonadati</taxon>
        <taxon>Bacteroidota</taxon>
        <taxon>Chitinophagia</taxon>
        <taxon>Chitinophagales</taxon>
        <taxon>Chitinophagaceae</taxon>
        <taxon>Danxiaibacter</taxon>
    </lineage>
</organism>
<proteinExistence type="predicted"/>
<dbReference type="Pfam" id="PF12833">
    <property type="entry name" value="HTH_18"/>
    <property type="match status" value="1"/>
</dbReference>
<dbReference type="InterPro" id="IPR020449">
    <property type="entry name" value="Tscrpt_reg_AraC-type_HTH"/>
</dbReference>
<dbReference type="Proteomes" id="UP001560573">
    <property type="component" value="Unassembled WGS sequence"/>
</dbReference>
<sequence>MSFEVKGISDNHFHHLNQFFKNGFDGNELLEQSQQIQHPLVDGYSSEWYFDGIRMGYSDWHYKKPVALAWNYDIDVELVTFQANLKGSVLMGKDSANAVPLFNNLQHNLFYAGTGDVNEGVLKGDRLASSMFFIQFTKNAFLRLAADGNDTLNRFNEHVQNGRSAVLTPHNLYVNANMLSLIKSIVHCKYKNNLKKMFLLSKAIELLVLQAEAGSEALNPSYKYIRSSYDRERIMYAREYIMSHLDVPPSLTELSRIVGINEYKLKRGFKEMFSNTVFGYLADARLELAKNDLLENRQSIAEIAFALGYSSLQHFSYAFKKKFGMSPSKLRR</sequence>
<dbReference type="Gene3D" id="1.10.10.60">
    <property type="entry name" value="Homeodomain-like"/>
    <property type="match status" value="1"/>
</dbReference>
<protein>
    <submittedName>
        <fullName evidence="5">AraC family transcriptional regulator</fullName>
    </submittedName>
</protein>
<dbReference type="InterPro" id="IPR018062">
    <property type="entry name" value="HTH_AraC-typ_CS"/>
</dbReference>
<dbReference type="PANTHER" id="PTHR47893">
    <property type="entry name" value="REGULATORY PROTEIN PCHR"/>
    <property type="match status" value="1"/>
</dbReference>
<dbReference type="RefSeq" id="WP_369328214.1">
    <property type="nucleotide sequence ID" value="NZ_JAULBC010000001.1"/>
</dbReference>